<dbReference type="AlphaFoldDB" id="A0A7W5E5J0"/>
<evidence type="ECO:0000313" key="2">
    <source>
        <dbReference type="EMBL" id="MBB3210641.1"/>
    </source>
</evidence>
<evidence type="ECO:0000256" key="1">
    <source>
        <dbReference type="SAM" id="MobiDB-lite"/>
    </source>
</evidence>
<name>A0A7W5E5J0_9BACT</name>
<gene>
    <name evidence="2" type="ORF">FHS27_006489</name>
</gene>
<keyword evidence="3" id="KW-1185">Reference proteome</keyword>
<proteinExistence type="predicted"/>
<dbReference type="Proteomes" id="UP000536179">
    <property type="component" value="Unassembled WGS sequence"/>
</dbReference>
<protein>
    <submittedName>
        <fullName evidence="2">Uncharacterized protein</fullName>
    </submittedName>
</protein>
<reference evidence="2 3" key="1">
    <citation type="submission" date="2020-08" db="EMBL/GenBank/DDBJ databases">
        <title>Genomic Encyclopedia of Type Strains, Phase III (KMG-III): the genomes of soil and plant-associated and newly described type strains.</title>
        <authorList>
            <person name="Whitman W."/>
        </authorList>
    </citation>
    <scope>NUCLEOTIDE SEQUENCE [LARGE SCALE GENOMIC DNA]</scope>
    <source>
        <strain evidence="2 3">CECT 8075</strain>
    </source>
</reference>
<evidence type="ECO:0000313" key="3">
    <source>
        <dbReference type="Proteomes" id="UP000536179"/>
    </source>
</evidence>
<dbReference type="RefSeq" id="WP_184310093.1">
    <property type="nucleotide sequence ID" value="NZ_JACHXU010000046.1"/>
</dbReference>
<sequence length="144" mass="16155">MADVETAIAAGIQMAICRDHLNTTANYTQAEISLSGLTIDQISSILRSDQSSLIDFGVRFLRDEEATEEVQEYPAGEEPDPDDVDETVTEHGLGVGFGITYAIYWHFLTNHTAKDFTEFLKKRRIPGARKFATDLRRIYADLKP</sequence>
<feature type="region of interest" description="Disordered" evidence="1">
    <location>
        <begin position="67"/>
        <end position="86"/>
    </location>
</feature>
<dbReference type="EMBL" id="JACHXU010000046">
    <property type="protein sequence ID" value="MBB3210641.1"/>
    <property type="molecule type" value="Genomic_DNA"/>
</dbReference>
<comment type="caution">
    <text evidence="2">The sequence shown here is derived from an EMBL/GenBank/DDBJ whole genome shotgun (WGS) entry which is preliminary data.</text>
</comment>
<accession>A0A7W5E5J0</accession>
<organism evidence="2 3">
    <name type="scientific">Aporhodopirellula rubra</name>
    <dbReference type="NCBI Taxonomy" id="980271"/>
    <lineage>
        <taxon>Bacteria</taxon>
        <taxon>Pseudomonadati</taxon>
        <taxon>Planctomycetota</taxon>
        <taxon>Planctomycetia</taxon>
        <taxon>Pirellulales</taxon>
        <taxon>Pirellulaceae</taxon>
        <taxon>Aporhodopirellula</taxon>
    </lineage>
</organism>